<keyword evidence="8 9" id="KW-0472">Membrane</keyword>
<dbReference type="InterPro" id="IPR043429">
    <property type="entry name" value="ArtM/GltK/GlnP/TcyL/YhdX-like"/>
</dbReference>
<dbReference type="InterPro" id="IPR000515">
    <property type="entry name" value="MetI-like"/>
</dbReference>
<feature type="transmembrane region" description="Helical" evidence="9">
    <location>
        <begin position="210"/>
        <end position="229"/>
    </location>
</feature>
<protein>
    <submittedName>
        <fullName evidence="11">Amino acid ABC transporter permease</fullName>
    </submittedName>
</protein>
<reference evidence="11" key="1">
    <citation type="submission" date="2021-04" db="EMBL/GenBank/DDBJ databases">
        <authorList>
            <person name="Zhang D.-C."/>
        </authorList>
    </citation>
    <scope>NUCLEOTIDE SEQUENCE</scope>
    <source>
        <strain evidence="11">CGMCC 1.15697</strain>
    </source>
</reference>
<feature type="domain" description="ABC transmembrane type-1" evidence="10">
    <location>
        <begin position="141"/>
        <end position="329"/>
    </location>
</feature>
<dbReference type="GO" id="GO:0043190">
    <property type="term" value="C:ATP-binding cassette (ABC) transporter complex"/>
    <property type="evidence" value="ECO:0007669"/>
    <property type="project" value="InterPro"/>
</dbReference>
<evidence type="ECO:0000256" key="4">
    <source>
        <dbReference type="ARBA" id="ARBA00022475"/>
    </source>
</evidence>
<evidence type="ECO:0000256" key="1">
    <source>
        <dbReference type="ARBA" id="ARBA00004429"/>
    </source>
</evidence>
<keyword evidence="3 9" id="KW-0813">Transport</keyword>
<keyword evidence="5 9" id="KW-0812">Transmembrane</keyword>
<dbReference type="Gene3D" id="1.10.3720.10">
    <property type="entry name" value="MetI-like"/>
    <property type="match status" value="1"/>
</dbReference>
<dbReference type="PROSITE" id="PS50928">
    <property type="entry name" value="ABC_TM1"/>
    <property type="match status" value="1"/>
</dbReference>
<evidence type="ECO:0000313" key="12">
    <source>
        <dbReference type="Proteomes" id="UP000672602"/>
    </source>
</evidence>
<feature type="transmembrane region" description="Helical" evidence="9">
    <location>
        <begin position="38"/>
        <end position="55"/>
    </location>
</feature>
<dbReference type="EMBL" id="JAGMWN010000002">
    <property type="protein sequence ID" value="MBP5856428.1"/>
    <property type="molecule type" value="Genomic_DNA"/>
</dbReference>
<keyword evidence="6" id="KW-0029">Amino-acid transport</keyword>
<dbReference type="PANTHER" id="PTHR30614">
    <property type="entry name" value="MEMBRANE COMPONENT OF AMINO ACID ABC TRANSPORTER"/>
    <property type="match status" value="1"/>
</dbReference>
<dbReference type="GO" id="GO:0022857">
    <property type="term" value="F:transmembrane transporter activity"/>
    <property type="evidence" value="ECO:0007669"/>
    <property type="project" value="InterPro"/>
</dbReference>
<dbReference type="AlphaFoldDB" id="A0A8J7SKU8"/>
<comment type="similarity">
    <text evidence="2">Belongs to the binding-protein-dependent transport system permease family. HisMQ subfamily.</text>
</comment>
<dbReference type="SUPFAM" id="SSF161098">
    <property type="entry name" value="MetI-like"/>
    <property type="match status" value="1"/>
</dbReference>
<dbReference type="PANTHER" id="PTHR30614:SF0">
    <property type="entry name" value="L-CYSTINE TRANSPORT SYSTEM PERMEASE PROTEIN TCYL"/>
    <property type="match status" value="1"/>
</dbReference>
<evidence type="ECO:0000256" key="2">
    <source>
        <dbReference type="ARBA" id="ARBA00010072"/>
    </source>
</evidence>
<gene>
    <name evidence="11" type="ORF">KAJ83_05375</name>
</gene>
<comment type="subcellular location">
    <subcellularLocation>
        <location evidence="1">Cell inner membrane</location>
        <topology evidence="1">Multi-pass membrane protein</topology>
    </subcellularLocation>
    <subcellularLocation>
        <location evidence="9">Cell membrane</location>
        <topology evidence="9">Multi-pass membrane protein</topology>
    </subcellularLocation>
</comment>
<dbReference type="GO" id="GO:0006865">
    <property type="term" value="P:amino acid transport"/>
    <property type="evidence" value="ECO:0007669"/>
    <property type="project" value="UniProtKB-KW"/>
</dbReference>
<evidence type="ECO:0000256" key="7">
    <source>
        <dbReference type="ARBA" id="ARBA00022989"/>
    </source>
</evidence>
<feature type="transmembrane region" description="Helical" evidence="9">
    <location>
        <begin position="75"/>
        <end position="97"/>
    </location>
</feature>
<sequence length="342" mass="37733">MSERDAVPARARKSLLNILGTAFENGFAWLEGRRNQRIALAVIGVVFFMITDLRGTGVGELLRPAIGDPMESGLWGLFATAVVMTVAIAINVFLITLCPGRLQLPLVWLELFLLFLTFFYSFDLSYEFIAKKIGFLVGRGAFTTIYISLVSIAIACVIALFAALARMSRNPFAFGVSTFYISFFRGLPLLMQIYLIYIGLPQLGFVVDPVPAGIAALSICYGAYLAEIFRAGIQGVPRGQREAAMALGLRGGIIFRKIVMPQAMKLIVPPTGNQFIAMLKDSSLVSVVGVWELTFLAKTQGRSEFKHMEMLITAALVYWALSICFEMIQARIERHYGKADAR</sequence>
<feature type="transmembrane region" description="Helical" evidence="9">
    <location>
        <begin position="172"/>
        <end position="198"/>
    </location>
</feature>
<dbReference type="CDD" id="cd06261">
    <property type="entry name" value="TM_PBP2"/>
    <property type="match status" value="1"/>
</dbReference>
<proteinExistence type="inferred from homology"/>
<evidence type="ECO:0000313" key="11">
    <source>
        <dbReference type="EMBL" id="MBP5856428.1"/>
    </source>
</evidence>
<dbReference type="NCBIfam" id="TIGR01726">
    <property type="entry name" value="HEQRo_perm_3TM"/>
    <property type="match status" value="1"/>
</dbReference>
<dbReference type="InterPro" id="IPR035906">
    <property type="entry name" value="MetI-like_sf"/>
</dbReference>
<dbReference type="Pfam" id="PF00528">
    <property type="entry name" value="BPD_transp_1"/>
    <property type="match status" value="1"/>
</dbReference>
<accession>A0A8J7SKU8</accession>
<keyword evidence="7 9" id="KW-1133">Transmembrane helix</keyword>
<keyword evidence="12" id="KW-1185">Reference proteome</keyword>
<evidence type="ECO:0000256" key="3">
    <source>
        <dbReference type="ARBA" id="ARBA00022448"/>
    </source>
</evidence>
<feature type="transmembrane region" description="Helical" evidence="9">
    <location>
        <begin position="310"/>
        <end position="328"/>
    </location>
</feature>
<evidence type="ECO:0000256" key="8">
    <source>
        <dbReference type="ARBA" id="ARBA00023136"/>
    </source>
</evidence>
<evidence type="ECO:0000256" key="9">
    <source>
        <dbReference type="RuleBase" id="RU363032"/>
    </source>
</evidence>
<evidence type="ECO:0000256" key="6">
    <source>
        <dbReference type="ARBA" id="ARBA00022970"/>
    </source>
</evidence>
<feature type="transmembrane region" description="Helical" evidence="9">
    <location>
        <begin position="142"/>
        <end position="165"/>
    </location>
</feature>
<comment type="caution">
    <text evidence="11">The sequence shown here is derived from an EMBL/GenBank/DDBJ whole genome shotgun (WGS) entry which is preliminary data.</text>
</comment>
<organism evidence="11 12">
    <name type="scientific">Marivibrio halodurans</name>
    <dbReference type="NCBI Taxonomy" id="2039722"/>
    <lineage>
        <taxon>Bacteria</taxon>
        <taxon>Pseudomonadati</taxon>
        <taxon>Pseudomonadota</taxon>
        <taxon>Alphaproteobacteria</taxon>
        <taxon>Rhodospirillales</taxon>
        <taxon>Rhodospirillaceae</taxon>
        <taxon>Marivibrio</taxon>
    </lineage>
</organism>
<keyword evidence="4" id="KW-1003">Cell membrane</keyword>
<name>A0A8J7SKU8_9PROT</name>
<evidence type="ECO:0000259" key="10">
    <source>
        <dbReference type="PROSITE" id="PS50928"/>
    </source>
</evidence>
<dbReference type="RefSeq" id="WP_210681003.1">
    <property type="nucleotide sequence ID" value="NZ_JAGMWN010000002.1"/>
</dbReference>
<evidence type="ECO:0000256" key="5">
    <source>
        <dbReference type="ARBA" id="ARBA00022692"/>
    </source>
</evidence>
<dbReference type="Proteomes" id="UP000672602">
    <property type="component" value="Unassembled WGS sequence"/>
</dbReference>
<feature type="transmembrane region" description="Helical" evidence="9">
    <location>
        <begin position="104"/>
        <end position="122"/>
    </location>
</feature>
<dbReference type="InterPro" id="IPR010065">
    <property type="entry name" value="AA_ABC_transptr_permease_3TM"/>
</dbReference>